<sequence length="128" mass="14773">MIKVMVFGTFDVLHPGHLDFFKQAKKFGDYLIIVVARDKTVKKIKGKLPTLDEKQRLAVIRKQGIADKVILGHLKDPYFFVKKEKPDVICLGYDQISFTAGLSRKFSKIKIIRLKSYKPEIYKSSKLK</sequence>
<feature type="domain" description="Cytidyltransferase-like" evidence="3">
    <location>
        <begin position="6"/>
        <end position="109"/>
    </location>
</feature>
<evidence type="ECO:0000313" key="4">
    <source>
        <dbReference type="EMBL" id="OGY44459.1"/>
    </source>
</evidence>
<dbReference type="NCBIfam" id="TIGR00125">
    <property type="entry name" value="cyt_tran_rel"/>
    <property type="match status" value="1"/>
</dbReference>
<dbReference type="PANTHER" id="PTHR43793:SF1">
    <property type="entry name" value="FAD SYNTHASE"/>
    <property type="match status" value="1"/>
</dbReference>
<dbReference type="PANTHER" id="PTHR43793">
    <property type="entry name" value="FAD SYNTHASE"/>
    <property type="match status" value="1"/>
</dbReference>
<dbReference type="InterPro" id="IPR004821">
    <property type="entry name" value="Cyt_trans-like"/>
</dbReference>
<reference evidence="4 5" key="1">
    <citation type="journal article" date="2016" name="Nat. Commun.">
        <title>Thousands of microbial genomes shed light on interconnected biogeochemical processes in an aquifer system.</title>
        <authorList>
            <person name="Anantharaman K."/>
            <person name="Brown C.T."/>
            <person name="Hug L.A."/>
            <person name="Sharon I."/>
            <person name="Castelle C.J."/>
            <person name="Probst A.J."/>
            <person name="Thomas B.C."/>
            <person name="Singh A."/>
            <person name="Wilkins M.J."/>
            <person name="Karaoz U."/>
            <person name="Brodie E.L."/>
            <person name="Williams K.H."/>
            <person name="Hubbard S.S."/>
            <person name="Banfield J.F."/>
        </authorList>
    </citation>
    <scope>NUCLEOTIDE SEQUENCE [LARGE SCALE GENOMIC DNA]</scope>
</reference>
<dbReference type="Proteomes" id="UP000178930">
    <property type="component" value="Unassembled WGS sequence"/>
</dbReference>
<dbReference type="STRING" id="1797532.A2729_02235"/>
<dbReference type="SUPFAM" id="SSF52374">
    <property type="entry name" value="Nucleotidylyl transferase"/>
    <property type="match status" value="1"/>
</dbReference>
<evidence type="ECO:0000256" key="1">
    <source>
        <dbReference type="ARBA" id="ARBA00022679"/>
    </source>
</evidence>
<accession>A0A1G1XWL0</accession>
<name>A0A1G1XWL0_9BACT</name>
<evidence type="ECO:0000259" key="3">
    <source>
        <dbReference type="Pfam" id="PF01467"/>
    </source>
</evidence>
<dbReference type="EMBL" id="MHIB01000016">
    <property type="protein sequence ID" value="OGY44459.1"/>
    <property type="molecule type" value="Genomic_DNA"/>
</dbReference>
<organism evidence="4 5">
    <name type="scientific">Candidatus Buchananbacteria bacterium RIFCSPHIGHO2_01_FULL_39_14</name>
    <dbReference type="NCBI Taxonomy" id="1797532"/>
    <lineage>
        <taxon>Bacteria</taxon>
        <taxon>Candidatus Buchananiibacteriota</taxon>
    </lineage>
</organism>
<evidence type="ECO:0000256" key="2">
    <source>
        <dbReference type="ARBA" id="ARBA00022695"/>
    </source>
</evidence>
<keyword evidence="1" id="KW-0808">Transferase</keyword>
<proteinExistence type="predicted"/>
<dbReference type="InterPro" id="IPR050385">
    <property type="entry name" value="Archaeal_FAD_synthase"/>
</dbReference>
<protein>
    <recommendedName>
        <fullName evidence="3">Cytidyltransferase-like domain-containing protein</fullName>
    </recommendedName>
</protein>
<dbReference type="GO" id="GO:0016779">
    <property type="term" value="F:nucleotidyltransferase activity"/>
    <property type="evidence" value="ECO:0007669"/>
    <property type="project" value="UniProtKB-KW"/>
</dbReference>
<dbReference type="Pfam" id="PF01467">
    <property type="entry name" value="CTP_transf_like"/>
    <property type="match status" value="1"/>
</dbReference>
<dbReference type="Gene3D" id="3.40.50.620">
    <property type="entry name" value="HUPs"/>
    <property type="match status" value="1"/>
</dbReference>
<dbReference type="InterPro" id="IPR014729">
    <property type="entry name" value="Rossmann-like_a/b/a_fold"/>
</dbReference>
<comment type="caution">
    <text evidence="4">The sequence shown here is derived from an EMBL/GenBank/DDBJ whole genome shotgun (WGS) entry which is preliminary data.</text>
</comment>
<keyword evidence="2" id="KW-0548">Nucleotidyltransferase</keyword>
<gene>
    <name evidence="4" type="ORF">A2729_02235</name>
</gene>
<dbReference type="AlphaFoldDB" id="A0A1G1XWL0"/>
<evidence type="ECO:0000313" key="5">
    <source>
        <dbReference type="Proteomes" id="UP000178930"/>
    </source>
</evidence>